<dbReference type="GeneID" id="124292636"/>
<evidence type="ECO:0000256" key="7">
    <source>
        <dbReference type="ARBA" id="ARBA00023212"/>
    </source>
</evidence>
<comment type="similarity">
    <text evidence="2">Belongs to the DRC9 family.</text>
</comment>
<gene>
    <name evidence="12" type="primary">LOC124292636</name>
</gene>
<keyword evidence="6" id="KW-0969">Cilium</keyword>
<dbReference type="PANTHER" id="PTHR14871">
    <property type="entry name" value="DYNEIN REGULATORY COMPLEX PROTEIN 9"/>
    <property type="match status" value="1"/>
</dbReference>
<keyword evidence="4" id="KW-0963">Cytoplasm</keyword>
<dbReference type="CDD" id="cd23766">
    <property type="entry name" value="IQCG"/>
    <property type="match status" value="1"/>
</dbReference>
<dbReference type="Pfam" id="PF00612">
    <property type="entry name" value="IQ"/>
    <property type="match status" value="1"/>
</dbReference>
<proteinExistence type="inferred from homology"/>
<evidence type="ECO:0000256" key="2">
    <source>
        <dbReference type="ARBA" id="ARBA00008222"/>
    </source>
</evidence>
<name>A0ABM3FD23_NEOLC</name>
<keyword evidence="8" id="KW-0966">Cell projection</keyword>
<evidence type="ECO:0000313" key="11">
    <source>
        <dbReference type="Proteomes" id="UP000829291"/>
    </source>
</evidence>
<evidence type="ECO:0000256" key="4">
    <source>
        <dbReference type="ARBA" id="ARBA00022490"/>
    </source>
</evidence>
<keyword evidence="7" id="KW-0206">Cytoskeleton</keyword>
<evidence type="ECO:0000256" key="8">
    <source>
        <dbReference type="ARBA" id="ARBA00023273"/>
    </source>
</evidence>
<dbReference type="InterPro" id="IPR042618">
    <property type="entry name" value="IQCG"/>
</dbReference>
<evidence type="ECO:0000256" key="9">
    <source>
        <dbReference type="ARBA" id="ARBA00032183"/>
    </source>
</evidence>
<keyword evidence="10" id="KW-0175">Coiled coil</keyword>
<reference evidence="12" key="1">
    <citation type="submission" date="2025-08" db="UniProtKB">
        <authorList>
            <consortium name="RefSeq"/>
        </authorList>
    </citation>
    <scope>IDENTIFICATION</scope>
    <source>
        <tissue evidence="12">Thorax and Abdomen</tissue>
    </source>
</reference>
<accession>A0ABM3FD23</accession>
<dbReference type="Proteomes" id="UP000829291">
    <property type="component" value="Chromosome 1"/>
</dbReference>
<evidence type="ECO:0000313" key="12">
    <source>
        <dbReference type="RefSeq" id="XP_046585921.1"/>
    </source>
</evidence>
<keyword evidence="5" id="KW-0282">Flagellum</keyword>
<evidence type="ECO:0000256" key="5">
    <source>
        <dbReference type="ARBA" id="ARBA00022846"/>
    </source>
</evidence>
<keyword evidence="11" id="KW-1185">Reference proteome</keyword>
<dbReference type="RefSeq" id="XP_046585921.1">
    <property type="nucleotide sequence ID" value="XM_046729965.1"/>
</dbReference>
<evidence type="ECO:0000256" key="1">
    <source>
        <dbReference type="ARBA" id="ARBA00004611"/>
    </source>
</evidence>
<organism evidence="11 12">
    <name type="scientific">Neodiprion lecontei</name>
    <name type="common">Redheaded pine sawfly</name>
    <dbReference type="NCBI Taxonomy" id="441921"/>
    <lineage>
        <taxon>Eukaryota</taxon>
        <taxon>Metazoa</taxon>
        <taxon>Ecdysozoa</taxon>
        <taxon>Arthropoda</taxon>
        <taxon>Hexapoda</taxon>
        <taxon>Insecta</taxon>
        <taxon>Pterygota</taxon>
        <taxon>Neoptera</taxon>
        <taxon>Endopterygota</taxon>
        <taxon>Hymenoptera</taxon>
        <taxon>Tenthredinoidea</taxon>
        <taxon>Diprionidae</taxon>
        <taxon>Diprioninae</taxon>
        <taxon>Neodiprion</taxon>
    </lineage>
</organism>
<protein>
    <recommendedName>
        <fullName evidence="3">Dynein regulatory complex protein 9</fullName>
    </recommendedName>
    <alternativeName>
        <fullName evidence="9">IQ domain-containing protein G</fullName>
    </alternativeName>
</protein>
<evidence type="ECO:0000256" key="6">
    <source>
        <dbReference type="ARBA" id="ARBA00023069"/>
    </source>
</evidence>
<dbReference type="SMART" id="SM00015">
    <property type="entry name" value="IQ"/>
    <property type="match status" value="1"/>
</dbReference>
<evidence type="ECO:0000256" key="3">
    <source>
        <dbReference type="ARBA" id="ARBA00013738"/>
    </source>
</evidence>
<sequence length="369" mass="43209">MPGDEDLASFFARGDPDRQAVVRGVKNGTEVRLRTWEKDVIVSSLEECLEQMAAILQRNNLKKTGTNLNFVPTDVRYLDLIKSRLLYTSEERAIKDMETKAVFQKLTSDSTKLVNILENTVQELRSSGSFQVLTTIPKSFTDAQTEEYSILTKAEKNNEEVKRLRELIAQERIANESERRKCVEKLSTVLREMEAQQAKGRASIAYVSAWEKARCEQNIARCRFAEKDLRRTLEKLEIDEKNENRITGDIEAFLCDNIAENEELTIGWEKRHDREWTEYTNEIGRLEKKIKLEKTALELLKEEQREKQSFIDTYLAEKEADRRKKELEEHVRKSTIKIQAWWRGVMVRQKFGPYRPEEKKKKRPAKSKK</sequence>
<dbReference type="PROSITE" id="PS50096">
    <property type="entry name" value="IQ"/>
    <property type="match status" value="1"/>
</dbReference>
<dbReference type="PANTHER" id="PTHR14871:SF1">
    <property type="entry name" value="DYNEIN REGULATORY COMPLEX PROTEIN 9"/>
    <property type="match status" value="1"/>
</dbReference>
<dbReference type="InterPro" id="IPR000048">
    <property type="entry name" value="IQ_motif_EF-hand-BS"/>
</dbReference>
<comment type="subcellular location">
    <subcellularLocation>
        <location evidence="1">Cytoplasm</location>
        <location evidence="1">Cytoskeleton</location>
        <location evidence="1">Flagellum axoneme</location>
    </subcellularLocation>
</comment>
<evidence type="ECO:0000256" key="10">
    <source>
        <dbReference type="SAM" id="Coils"/>
    </source>
</evidence>
<feature type="coiled-coil region" evidence="10">
    <location>
        <begin position="151"/>
        <end position="181"/>
    </location>
</feature>